<name>A0A4X2K826_VOMUR</name>
<dbReference type="PANTHER" id="PTHR15360:SF2">
    <property type="entry name" value="PLATELET-DERIVED GROWTH FACTOR RECEPTOR-LIKE PROTEIN"/>
    <property type="match status" value="1"/>
</dbReference>
<proteinExistence type="predicted"/>
<dbReference type="STRING" id="29139.ENSVURP00010008114"/>
<dbReference type="InterPro" id="IPR003599">
    <property type="entry name" value="Ig_sub"/>
</dbReference>
<dbReference type="Pfam" id="PF21339">
    <property type="entry name" value="VEGFR-1-like_Ig-like"/>
    <property type="match status" value="1"/>
</dbReference>
<dbReference type="InterPro" id="IPR013783">
    <property type="entry name" value="Ig-like_fold"/>
</dbReference>
<evidence type="ECO:0000256" key="1">
    <source>
        <dbReference type="ARBA" id="ARBA00011360"/>
    </source>
</evidence>
<reference evidence="6" key="2">
    <citation type="submission" date="2025-08" db="UniProtKB">
        <authorList>
            <consortium name="Ensembl"/>
        </authorList>
    </citation>
    <scope>IDENTIFICATION</scope>
</reference>
<dbReference type="InterPro" id="IPR042495">
    <property type="entry name" value="PDGFRL"/>
</dbReference>
<evidence type="ECO:0000256" key="3">
    <source>
        <dbReference type="SAM" id="MobiDB-lite"/>
    </source>
</evidence>
<reference evidence="7" key="1">
    <citation type="submission" date="2018-12" db="EMBL/GenBank/DDBJ databases">
        <authorList>
            <person name="Yazar S."/>
        </authorList>
    </citation>
    <scope>NUCLEOTIDE SEQUENCE [LARGE SCALE GENOMIC DNA]</scope>
</reference>
<evidence type="ECO:0000313" key="7">
    <source>
        <dbReference type="Proteomes" id="UP000314987"/>
    </source>
</evidence>
<dbReference type="InterPro" id="IPR036179">
    <property type="entry name" value="Ig-like_dom_sf"/>
</dbReference>
<dbReference type="SMART" id="SM00409">
    <property type="entry name" value="IG"/>
    <property type="match status" value="2"/>
</dbReference>
<dbReference type="AlphaFoldDB" id="A0A4X2K826"/>
<dbReference type="OMA" id="QNSECRD"/>
<dbReference type="SUPFAM" id="SSF48726">
    <property type="entry name" value="Immunoglobulin"/>
    <property type="match status" value="3"/>
</dbReference>
<accession>A0A4X2K826</accession>
<feature type="signal peptide" evidence="4">
    <location>
        <begin position="1"/>
        <end position="20"/>
    </location>
</feature>
<reference evidence="6" key="3">
    <citation type="submission" date="2025-09" db="UniProtKB">
        <authorList>
            <consortium name="Ensembl"/>
        </authorList>
    </citation>
    <scope>IDENTIFICATION</scope>
</reference>
<feature type="region of interest" description="Disordered" evidence="3">
    <location>
        <begin position="25"/>
        <end position="51"/>
    </location>
</feature>
<evidence type="ECO:0000259" key="5">
    <source>
        <dbReference type="PROSITE" id="PS50835"/>
    </source>
</evidence>
<organism evidence="6 7">
    <name type="scientific">Vombatus ursinus</name>
    <name type="common">Common wombat</name>
    <dbReference type="NCBI Taxonomy" id="29139"/>
    <lineage>
        <taxon>Eukaryota</taxon>
        <taxon>Metazoa</taxon>
        <taxon>Chordata</taxon>
        <taxon>Craniata</taxon>
        <taxon>Vertebrata</taxon>
        <taxon>Euteleostomi</taxon>
        <taxon>Mammalia</taxon>
        <taxon>Metatheria</taxon>
        <taxon>Diprotodontia</taxon>
        <taxon>Vombatidae</taxon>
        <taxon>Vombatus</taxon>
    </lineage>
</organism>
<comment type="subunit">
    <text evidence="1">Forms a complex composed of PDGFRL, TNK2 and GRB2.</text>
</comment>
<feature type="domain" description="Ig-like" evidence="5">
    <location>
        <begin position="261"/>
        <end position="344"/>
    </location>
</feature>
<dbReference type="PROSITE" id="PS50835">
    <property type="entry name" value="IG_LIKE"/>
    <property type="match status" value="1"/>
</dbReference>
<feature type="chain" id="PRO_5021243380" description="Platelet-derived growth factor receptor-like protein" evidence="4">
    <location>
        <begin position="21"/>
        <end position="344"/>
    </location>
</feature>
<evidence type="ECO:0000256" key="4">
    <source>
        <dbReference type="SAM" id="SignalP"/>
    </source>
</evidence>
<dbReference type="Ensembl" id="ENSVURT00010009199.1">
    <property type="protein sequence ID" value="ENSVURP00010008114.1"/>
    <property type="gene ID" value="ENSVURG00010006271.1"/>
</dbReference>
<keyword evidence="4" id="KW-0732">Signal</keyword>
<evidence type="ECO:0000313" key="6">
    <source>
        <dbReference type="Ensembl" id="ENSVURP00010008114.1"/>
    </source>
</evidence>
<dbReference type="InterPro" id="IPR007110">
    <property type="entry name" value="Ig-like_dom"/>
</dbReference>
<keyword evidence="7" id="KW-1185">Reference proteome</keyword>
<dbReference type="GeneTree" id="ENSGT00390000017153"/>
<dbReference type="Proteomes" id="UP000314987">
    <property type="component" value="Unassembled WGS sequence"/>
</dbReference>
<sequence>FLFFLLLLLLLLFFSVEVKPTKDLGHKKPKQFGSQKVPQSPRARKSRPRVEAQTPAILIQVVGKGQFQKMGDSLSVRAGNSLELRCRGKSVRWRFPVYLEEEGEGRLRYSTGKRCGFQLLVMNSTIGDTGEYSCWSRHCQNSECRDVEDRTGRTFVFFTEELFVPTEDYYEVVQLRTNQPTLLPCQVTSPEARVTLHREFPPEEVSVDGVDISFDAKKGFTIHRPRASFAGSLFCMASLGGIRQISTKYILIYINYPSSSPRPTIKASATSVFLGENFNVTCTALGEPEITVDFTWEYPGQLVSGRIQWRFLNREGMCSDLSIMGDNVGSSCRLDQRLRGQKTG</sequence>
<evidence type="ECO:0000256" key="2">
    <source>
        <dbReference type="ARBA" id="ARBA00019671"/>
    </source>
</evidence>
<protein>
    <recommendedName>
        <fullName evidence="2">Platelet-derived growth factor receptor-like protein</fullName>
    </recommendedName>
</protein>
<dbReference type="PANTHER" id="PTHR15360">
    <property type="entry name" value="PLATELET-DERIVED GROWTH FACTOR RECEPTOR LIKE"/>
    <property type="match status" value="1"/>
</dbReference>
<dbReference type="Gene3D" id="2.60.40.10">
    <property type="entry name" value="Immunoglobulins"/>
    <property type="match status" value="2"/>
</dbReference>